<feature type="repeat" description="TPR" evidence="9">
    <location>
        <begin position="304"/>
        <end position="337"/>
    </location>
</feature>
<dbReference type="Proteomes" id="UP000444721">
    <property type="component" value="Unassembled WGS sequence"/>
</dbReference>
<evidence type="ECO:0000256" key="10">
    <source>
        <dbReference type="SAM" id="MobiDB-lite"/>
    </source>
</evidence>
<dbReference type="OrthoDB" id="418911at2759"/>
<evidence type="ECO:0000256" key="7">
    <source>
        <dbReference type="ARBA" id="ARBA00023242"/>
    </source>
</evidence>
<comment type="subcellular location">
    <subcellularLocation>
        <location evidence="1">Nucleus</location>
    </subcellularLocation>
</comment>
<dbReference type="FunFam" id="1.25.40.10:FF:000403">
    <property type="entry name" value="General transcriptional repressor, putative"/>
    <property type="match status" value="1"/>
</dbReference>
<dbReference type="EMBL" id="VFQX01000043">
    <property type="protein sequence ID" value="KAF0975746.1"/>
    <property type="molecule type" value="Genomic_DNA"/>
</dbReference>
<dbReference type="FunFam" id="1.25.40.10:FF:000078">
    <property type="entry name" value="Transcriptional corepressor Cyc8"/>
    <property type="match status" value="1"/>
</dbReference>
<dbReference type="Pfam" id="PF13181">
    <property type="entry name" value="TPR_8"/>
    <property type="match status" value="4"/>
</dbReference>
<dbReference type="GO" id="GO:0010468">
    <property type="term" value="P:regulation of gene expression"/>
    <property type="evidence" value="ECO:0007669"/>
    <property type="project" value="TreeGrafter"/>
</dbReference>
<dbReference type="Pfam" id="PF00515">
    <property type="entry name" value="TPR_1"/>
    <property type="match status" value="2"/>
</dbReference>
<accession>A0A6A5BLF9</accession>
<dbReference type="VEuPathDB" id="AmoebaDB:NfTy_051410"/>
<dbReference type="SUPFAM" id="SSF48452">
    <property type="entry name" value="TPR-like"/>
    <property type="match status" value="2"/>
</dbReference>
<evidence type="ECO:0000256" key="2">
    <source>
        <dbReference type="ARBA" id="ARBA00022491"/>
    </source>
</evidence>
<dbReference type="VEuPathDB" id="AmoebaDB:NF0055730"/>
<sequence>MNYPSINQRLDIENEKVWMKLGQLADAMNEPEKAIQYYERVLQYNQYNVPALTSVASIYRMKDPPDFPKAVEYYHRALQTEDNNTEIWGNLGHCFLMMDDLTKAYTAYHQAIYNAKLQNKTKQDPHLWYGIGILYERYNSLDNAEEAFRSVLKMDAQFEKINEIYFRLGIIYKQQKKYEQSLECFGRIRKNPPPPLTEADIWFQIGHVYELKKDFQEAKNSYEKVLQFNSNHSKVLQQLGWLYHQNTEFQNQDIAIHYLQRSIDADPNSGQTWYLLGRCFMAQKKYRYAYNAYQQAVFRDGKNPTFWCSIGVLYYQINQYRDALDAYTRAIRLNPYLSEVWYDLGTLYESCNQIPDALDAYQRAADLDQNNEHIQQRLIFLKSMDRSNPPSEESKNLTAVEPPTAASQYQSGGGFFSNNAPSMNPPPSNVPSGSANYQNTPYYPPPTNAPPPKLSMDSMPPSSAHPPSMNGQYNASGSAMSGQSSLPPVNLPPTPRSSEPGVLPPPTATMSTGGVNDRLPPPQQYVGATNTYGGSYPPQQNPPKSATSSGSGGGGFGPVSSQPQTSPQQSQFSAGQGTPYAGQPPSYTYPPQGSQTLVPPSTTNLGETSPLKRRLSPLPQPSEHQSDVKRVKQTPKNDADSEDDEDEQDQMVIHEPEDSEPNSGTAQNSTPKIVGTASDVHQETEPPIGKAKSRFVRAKKLNDNSEEKD</sequence>
<feature type="repeat" description="TPR" evidence="9">
    <location>
        <begin position="338"/>
        <end position="371"/>
    </location>
</feature>
<evidence type="ECO:0000256" key="1">
    <source>
        <dbReference type="ARBA" id="ARBA00004123"/>
    </source>
</evidence>
<keyword evidence="6" id="KW-0804">Transcription</keyword>
<feature type="compositionally biased region" description="Polar residues" evidence="10">
    <location>
        <begin position="470"/>
        <end position="487"/>
    </location>
</feature>
<organism evidence="11 12">
    <name type="scientific">Naegleria fowleri</name>
    <name type="common">Brain eating amoeba</name>
    <dbReference type="NCBI Taxonomy" id="5763"/>
    <lineage>
        <taxon>Eukaryota</taxon>
        <taxon>Discoba</taxon>
        <taxon>Heterolobosea</taxon>
        <taxon>Tetramitia</taxon>
        <taxon>Eutetramitia</taxon>
        <taxon>Vahlkampfiidae</taxon>
        <taxon>Naegleria</taxon>
    </lineage>
</organism>
<dbReference type="GO" id="GO:0005634">
    <property type="term" value="C:nucleus"/>
    <property type="evidence" value="ECO:0007669"/>
    <property type="project" value="UniProtKB-SubCell"/>
</dbReference>
<feature type="compositionally biased region" description="Pro residues" evidence="10">
    <location>
        <begin position="442"/>
        <end position="453"/>
    </location>
</feature>
<evidence type="ECO:0000256" key="9">
    <source>
        <dbReference type="PROSITE-ProRule" id="PRU00339"/>
    </source>
</evidence>
<feature type="compositionally biased region" description="Low complexity" evidence="10">
    <location>
        <begin position="455"/>
        <end position="469"/>
    </location>
</feature>
<feature type="repeat" description="TPR" evidence="9">
    <location>
        <begin position="199"/>
        <end position="232"/>
    </location>
</feature>
<keyword evidence="3" id="KW-0677">Repeat</keyword>
<keyword evidence="2" id="KW-0678">Repressor</keyword>
<evidence type="ECO:0000256" key="3">
    <source>
        <dbReference type="ARBA" id="ARBA00022737"/>
    </source>
</evidence>
<evidence type="ECO:0000256" key="6">
    <source>
        <dbReference type="ARBA" id="ARBA00023163"/>
    </source>
</evidence>
<feature type="compositionally biased region" description="Basic and acidic residues" evidence="10">
    <location>
        <begin position="624"/>
        <end position="639"/>
    </location>
</feature>
<evidence type="ECO:0000256" key="4">
    <source>
        <dbReference type="ARBA" id="ARBA00022803"/>
    </source>
</evidence>
<comment type="caution">
    <text evidence="11">The sequence shown here is derived from an EMBL/GenBank/DDBJ whole genome shotgun (WGS) entry which is preliminary data.</text>
</comment>
<dbReference type="Gene3D" id="1.25.40.10">
    <property type="entry name" value="Tetratricopeptide repeat domain"/>
    <property type="match status" value="4"/>
</dbReference>
<feature type="repeat" description="TPR" evidence="9">
    <location>
        <begin position="270"/>
        <end position="303"/>
    </location>
</feature>
<dbReference type="InterPro" id="IPR019734">
    <property type="entry name" value="TPR_rpt"/>
</dbReference>
<keyword evidence="5" id="KW-0805">Transcription regulation</keyword>
<dbReference type="AlphaFoldDB" id="A0A6A5BLF9"/>
<protein>
    <submittedName>
        <fullName evidence="11">Uncharacterized protein</fullName>
    </submittedName>
</protein>
<feature type="compositionally biased region" description="Low complexity" evidence="10">
    <location>
        <begin position="430"/>
        <end position="441"/>
    </location>
</feature>
<dbReference type="GO" id="GO:0031490">
    <property type="term" value="F:chromatin DNA binding"/>
    <property type="evidence" value="ECO:0007669"/>
    <property type="project" value="TreeGrafter"/>
</dbReference>
<dbReference type="InterPro" id="IPR051630">
    <property type="entry name" value="Corepressor-Demethylase"/>
</dbReference>
<evidence type="ECO:0000313" key="12">
    <source>
        <dbReference type="Proteomes" id="UP000444721"/>
    </source>
</evidence>
<evidence type="ECO:0000256" key="5">
    <source>
        <dbReference type="ARBA" id="ARBA00023015"/>
    </source>
</evidence>
<dbReference type="GeneID" id="68112291"/>
<dbReference type="SMART" id="SM00028">
    <property type="entry name" value="TPR"/>
    <property type="match status" value="10"/>
</dbReference>
<dbReference type="PROSITE" id="PS50005">
    <property type="entry name" value="TPR"/>
    <property type="match status" value="7"/>
</dbReference>
<evidence type="ECO:0000256" key="8">
    <source>
        <dbReference type="ARBA" id="ARBA00061082"/>
    </source>
</evidence>
<feature type="compositionally biased region" description="Polar residues" evidence="10">
    <location>
        <begin position="661"/>
        <end position="671"/>
    </location>
</feature>
<feature type="region of interest" description="Disordered" evidence="10">
    <location>
        <begin position="385"/>
        <end position="709"/>
    </location>
</feature>
<dbReference type="InterPro" id="IPR011990">
    <property type="entry name" value="TPR-like_helical_dom_sf"/>
</dbReference>
<feature type="compositionally biased region" description="Polar residues" evidence="10">
    <location>
        <begin position="585"/>
        <end position="607"/>
    </location>
</feature>
<feature type="compositionally biased region" description="Basic and acidic residues" evidence="10">
    <location>
        <begin position="700"/>
        <end position="709"/>
    </location>
</feature>
<dbReference type="GO" id="GO:0000978">
    <property type="term" value="F:RNA polymerase II cis-regulatory region sequence-specific DNA binding"/>
    <property type="evidence" value="ECO:0007669"/>
    <property type="project" value="TreeGrafter"/>
</dbReference>
<keyword evidence="7" id="KW-0539">Nucleus</keyword>
<dbReference type="PROSITE" id="PS50293">
    <property type="entry name" value="TPR_REGION"/>
    <property type="match status" value="1"/>
</dbReference>
<evidence type="ECO:0000313" key="11">
    <source>
        <dbReference type="EMBL" id="KAF0975746.1"/>
    </source>
</evidence>
<dbReference type="PANTHER" id="PTHR14017">
    <property type="entry name" value="LYSINE-SPECIFIC DEMETHYLASE"/>
    <property type="match status" value="1"/>
</dbReference>
<name>A0A6A5BLF9_NAEFO</name>
<feature type="compositionally biased region" description="Acidic residues" evidence="10">
    <location>
        <begin position="640"/>
        <end position="649"/>
    </location>
</feature>
<feature type="repeat" description="TPR" evidence="9">
    <location>
        <begin position="125"/>
        <end position="158"/>
    </location>
</feature>
<reference evidence="11 12" key="1">
    <citation type="journal article" date="2019" name="Sci. Rep.">
        <title>Nanopore sequencing improves the draft genome of the human pathogenic amoeba Naegleria fowleri.</title>
        <authorList>
            <person name="Liechti N."/>
            <person name="Schurch N."/>
            <person name="Bruggmann R."/>
            <person name="Wittwer M."/>
        </authorList>
    </citation>
    <scope>NUCLEOTIDE SEQUENCE [LARGE SCALE GENOMIC DNA]</scope>
    <source>
        <strain evidence="11 12">ATCC 30894</strain>
    </source>
</reference>
<feature type="repeat" description="TPR" evidence="9">
    <location>
        <begin position="162"/>
        <end position="195"/>
    </location>
</feature>
<dbReference type="Pfam" id="PF13432">
    <property type="entry name" value="TPR_16"/>
    <property type="match status" value="1"/>
</dbReference>
<keyword evidence="12" id="KW-1185">Reference proteome</keyword>
<comment type="similarity">
    <text evidence="8">Belongs to the CYC8/SSN6 family.</text>
</comment>
<dbReference type="RefSeq" id="XP_044560459.1">
    <property type="nucleotide sequence ID" value="XM_044708558.1"/>
</dbReference>
<keyword evidence="4 9" id="KW-0802">TPR repeat</keyword>
<feature type="repeat" description="TPR" evidence="9">
    <location>
        <begin position="15"/>
        <end position="48"/>
    </location>
</feature>
<gene>
    <name evidence="11" type="ORF">FDP41_005073</name>
</gene>
<dbReference type="PANTHER" id="PTHR14017:SF1">
    <property type="entry name" value="LD02225P"/>
    <property type="match status" value="1"/>
</dbReference>
<feature type="compositionally biased region" description="Low complexity" evidence="10">
    <location>
        <begin position="558"/>
        <end position="573"/>
    </location>
</feature>
<proteinExistence type="inferred from homology"/>
<dbReference type="VEuPathDB" id="AmoebaDB:FDP41_005073"/>